<dbReference type="PANTHER" id="PTHR24365">
    <property type="entry name" value="TOLL-LIKE RECEPTOR"/>
    <property type="match status" value="1"/>
</dbReference>
<evidence type="ECO:0000256" key="9">
    <source>
        <dbReference type="ARBA" id="ARBA00022989"/>
    </source>
</evidence>
<evidence type="ECO:0000256" key="4">
    <source>
        <dbReference type="ARBA" id="ARBA00022614"/>
    </source>
</evidence>
<dbReference type="Proteomes" id="UP000265140">
    <property type="component" value="Chromosome 11"/>
</dbReference>
<evidence type="ECO:0000256" key="1">
    <source>
        <dbReference type="ARBA" id="ARBA00004479"/>
    </source>
</evidence>
<dbReference type="GO" id="GO:0038023">
    <property type="term" value="F:signaling receptor activity"/>
    <property type="evidence" value="ECO:0007669"/>
    <property type="project" value="TreeGrafter"/>
</dbReference>
<dbReference type="GeneTree" id="ENSGT00940000163999"/>
<evidence type="ECO:0000256" key="3">
    <source>
        <dbReference type="ARBA" id="ARBA00022588"/>
    </source>
</evidence>
<dbReference type="SUPFAM" id="SSF52200">
    <property type="entry name" value="Toll/Interleukin receptor TIR domain"/>
    <property type="match status" value="1"/>
</dbReference>
<feature type="domain" description="TIR" evidence="15">
    <location>
        <begin position="792"/>
        <end position="933"/>
    </location>
</feature>
<dbReference type="SMART" id="SM00082">
    <property type="entry name" value="LRRCT"/>
    <property type="match status" value="1"/>
</dbReference>
<dbReference type="GO" id="GO:0002224">
    <property type="term" value="P:toll-like receptor signaling pathway"/>
    <property type="evidence" value="ECO:0007669"/>
    <property type="project" value="TreeGrafter"/>
</dbReference>
<keyword evidence="6" id="KW-0732">Signal</keyword>
<evidence type="ECO:0000256" key="14">
    <source>
        <dbReference type="SAM" id="Phobius"/>
    </source>
</evidence>
<reference evidence="16" key="4">
    <citation type="submission" date="2025-09" db="UniProtKB">
        <authorList>
            <consortium name="Ensembl"/>
        </authorList>
    </citation>
    <scope>IDENTIFICATION</scope>
</reference>
<feature type="transmembrane region" description="Helical" evidence="14">
    <location>
        <begin position="742"/>
        <end position="765"/>
    </location>
</feature>
<keyword evidence="8" id="KW-0391">Immunity</keyword>
<dbReference type="InterPro" id="IPR000483">
    <property type="entry name" value="Cys-rich_flank_reg_C"/>
</dbReference>
<protein>
    <recommendedName>
        <fullName evidence="15">TIR domain-containing protein</fullName>
    </recommendedName>
</protein>
<evidence type="ECO:0000256" key="12">
    <source>
        <dbReference type="ARBA" id="ARBA00023180"/>
    </source>
</evidence>
<dbReference type="InterPro" id="IPR032675">
    <property type="entry name" value="LRR_dom_sf"/>
</dbReference>
<keyword evidence="9 14" id="KW-1133">Transmembrane helix</keyword>
<accession>A0A6Q2X980</accession>
<dbReference type="GO" id="GO:0045087">
    <property type="term" value="P:innate immune response"/>
    <property type="evidence" value="ECO:0007669"/>
    <property type="project" value="UniProtKB-KW"/>
</dbReference>
<dbReference type="FunFam" id="3.40.50.10140:FF:000001">
    <property type="entry name" value="Toll-like receptor 2"/>
    <property type="match status" value="1"/>
</dbReference>
<sequence length="967" mass="111074">MKIMPELGSWSAQSQIRFSLCFLLCCRFFVNRVNSYVLTNCTIENTRNITINMKVLCSQRNLESIPNDIPSKVRFLDISYNYISKIKIFDLKFLTTLKVLNMCSNIISHIDDGAFSDLVALQVLNLDENKLTCLSGHMFQGLGNLLVLTLSENYITTITRSSVQSLYSLKEAVLKINRLRDIEHVTPIFHLPNLQTLDISGNLFDSFQSSKISKSTSVRRLDVSYNTLKIFSITDNVFPDLQTLHLSYCGPHENGSMDWDIPDSHFLRNVSDLHLSHIHMSAEMMSMVLRSLNSSLVNLTLNDQVEYKLKTLVDEACHIPTLRTVHLKENNISKDMLQSCTQVTEMDLSDSDTIELSELFFRSMKYLRILSLRSNRLRSIPNVLKNLATLEVLNLSGNMISRLDCLDLDNLTRLTELYLQINYISIIEECFFQDMGALNILYLYNNKIFTLNGAFKKGLVNLESLNLKHNYLRSIEGEFENLPSLKHLDLSFNDIYLMKGAFEDLATLTTLDLSSCGILDLGKSLTALNALKTLNVSHNSMGFEDFRENNIQINPPFSNLSSLEHLVMDYQSTFYLPSDYLQGLKSLLTLSAQNFHFNSLDPETFAHTPNLISLDISKNDLSKNDFTEHSLKLFKLIPNLEKLYMSECGLPSLDFIFLVERNIFKKDNEVSLSSLPALTFLDVQGNPFSCDCSNAFFIQWAKSNSQTQVVEAYQYLCKYPKDLKGSKLLDLDTRPCFVDSGFFYYISTASLVILTLLGAFIYHLLRWQVVYAYYLFQAYLYDAKRKKHCVPYQFDAFISYNAHDEPWVKGELLPELEEGQGWKLCLHHRDFQPGKSIIDNITDAIYGSRKTISVISHRYLESEWCSREIQMASFRLFDEQKDVLILVFLEEIPDQQLSPYHRMRRLVKKSTYLSWPKAGDHTGVFWHKLRMALETKDCPAEENPILTGPTSSGLFSFQLFDEQKDEV</sequence>
<dbReference type="PRINTS" id="PR01537">
    <property type="entry name" value="INTRLKN1R1F"/>
</dbReference>
<keyword evidence="17" id="KW-1185">Reference proteome</keyword>
<name>A0A6Q2X980_ESOLU</name>
<dbReference type="InterPro" id="IPR003591">
    <property type="entry name" value="Leu-rich_rpt_typical-subtyp"/>
</dbReference>
<dbReference type="Pfam" id="PF01582">
    <property type="entry name" value="TIR"/>
    <property type="match status" value="1"/>
</dbReference>
<evidence type="ECO:0000256" key="13">
    <source>
        <dbReference type="ARBA" id="ARBA00023198"/>
    </source>
</evidence>
<dbReference type="InterPro" id="IPR001611">
    <property type="entry name" value="Leu-rich_rpt"/>
</dbReference>
<evidence type="ECO:0000256" key="2">
    <source>
        <dbReference type="ARBA" id="ARBA00009634"/>
    </source>
</evidence>
<proteinExistence type="inferred from homology"/>
<dbReference type="Gene3D" id="3.40.50.10140">
    <property type="entry name" value="Toll/interleukin-1 receptor homology (TIR) domain"/>
    <property type="match status" value="1"/>
</dbReference>
<dbReference type="SMART" id="SM00365">
    <property type="entry name" value="LRR_SD22"/>
    <property type="match status" value="7"/>
</dbReference>
<dbReference type="InterPro" id="IPR000157">
    <property type="entry name" value="TIR_dom"/>
</dbReference>
<keyword evidence="5 14" id="KW-0812">Transmembrane</keyword>
<dbReference type="GO" id="GO:0006954">
    <property type="term" value="P:inflammatory response"/>
    <property type="evidence" value="ECO:0007669"/>
    <property type="project" value="UniProtKB-KW"/>
</dbReference>
<evidence type="ECO:0000256" key="11">
    <source>
        <dbReference type="ARBA" id="ARBA00023170"/>
    </source>
</evidence>
<dbReference type="Gene3D" id="3.80.10.10">
    <property type="entry name" value="Ribonuclease Inhibitor"/>
    <property type="match status" value="4"/>
</dbReference>
<evidence type="ECO:0000259" key="15">
    <source>
        <dbReference type="PROSITE" id="PS50104"/>
    </source>
</evidence>
<reference evidence="17" key="1">
    <citation type="journal article" date="2014" name="PLoS ONE">
        <title>The genome and linkage map of the northern pike (Esox lucius): conserved synteny revealed between the salmonid sister group and the Neoteleostei.</title>
        <authorList>
            <person name="Rondeau E.B."/>
            <person name="Minkley D.R."/>
            <person name="Leong J.S."/>
            <person name="Messmer A.M."/>
            <person name="Jantzen J.R."/>
            <person name="von Schalburg K.R."/>
            <person name="Lemon C."/>
            <person name="Bird N.H."/>
            <person name="Koop B.F."/>
        </authorList>
    </citation>
    <scope>NUCLEOTIDE SEQUENCE</scope>
</reference>
<dbReference type="Ensembl" id="ENSELUT00000083871.2">
    <property type="protein sequence ID" value="ENSELUP00000050584.2"/>
    <property type="gene ID" value="ENSELUG00000025821.2"/>
</dbReference>
<keyword evidence="10 14" id="KW-0472">Membrane</keyword>
<dbReference type="InParanoid" id="A0A6Q2X980"/>
<reference evidence="16" key="2">
    <citation type="submission" date="2020-02" db="EMBL/GenBank/DDBJ databases">
        <title>Esox lucius (northern pike) genome, fEsoLuc1, primary haplotype.</title>
        <authorList>
            <person name="Myers G."/>
            <person name="Karagic N."/>
            <person name="Meyer A."/>
            <person name="Pippel M."/>
            <person name="Reichard M."/>
            <person name="Winkler S."/>
            <person name="Tracey A."/>
            <person name="Sims Y."/>
            <person name="Howe K."/>
            <person name="Rhie A."/>
            <person name="Formenti G."/>
            <person name="Durbin R."/>
            <person name="Fedrigo O."/>
            <person name="Jarvis E.D."/>
        </authorList>
    </citation>
    <scope>NUCLEOTIDE SEQUENCE [LARGE SCALE GENOMIC DNA]</scope>
</reference>
<dbReference type="FunFam" id="3.80.10.10:FF:000770">
    <property type="entry name" value="Uncharacterized protein"/>
    <property type="match status" value="1"/>
</dbReference>
<keyword evidence="3" id="KW-0399">Innate immunity</keyword>
<dbReference type="GO" id="GO:0005886">
    <property type="term" value="C:plasma membrane"/>
    <property type="evidence" value="ECO:0007669"/>
    <property type="project" value="TreeGrafter"/>
</dbReference>
<keyword evidence="11" id="KW-0675">Receptor</keyword>
<dbReference type="SMART" id="SM00369">
    <property type="entry name" value="LRR_TYP"/>
    <property type="match status" value="13"/>
</dbReference>
<evidence type="ECO:0000256" key="10">
    <source>
        <dbReference type="ARBA" id="ARBA00023136"/>
    </source>
</evidence>
<evidence type="ECO:0000256" key="6">
    <source>
        <dbReference type="ARBA" id="ARBA00022729"/>
    </source>
</evidence>
<reference evidence="16" key="3">
    <citation type="submission" date="2025-08" db="UniProtKB">
        <authorList>
            <consortium name="Ensembl"/>
        </authorList>
    </citation>
    <scope>IDENTIFICATION</scope>
</reference>
<keyword evidence="12" id="KW-0325">Glycoprotein</keyword>
<evidence type="ECO:0000256" key="7">
    <source>
        <dbReference type="ARBA" id="ARBA00022737"/>
    </source>
</evidence>
<dbReference type="PROSITE" id="PS50104">
    <property type="entry name" value="TIR"/>
    <property type="match status" value="1"/>
</dbReference>
<comment type="similarity">
    <text evidence="2">Belongs to the Toll-like receptor family.</text>
</comment>
<dbReference type="AlphaFoldDB" id="A0A6Q2X980"/>
<keyword evidence="7" id="KW-0677">Repeat</keyword>
<dbReference type="PANTHER" id="PTHR24365:SF522">
    <property type="entry name" value="LOW QUALITY PROTEIN: TOLL-LIKE RECEPTOR 13-RELATED"/>
    <property type="match status" value="1"/>
</dbReference>
<comment type="subcellular location">
    <subcellularLocation>
        <location evidence="1">Membrane</location>
        <topology evidence="1">Single-pass type I membrane protein</topology>
    </subcellularLocation>
</comment>
<dbReference type="SUPFAM" id="SSF52058">
    <property type="entry name" value="L domain-like"/>
    <property type="match status" value="2"/>
</dbReference>
<keyword evidence="13" id="KW-0395">Inflammatory response</keyword>
<evidence type="ECO:0000313" key="17">
    <source>
        <dbReference type="Proteomes" id="UP000265140"/>
    </source>
</evidence>
<dbReference type="Pfam" id="PF13855">
    <property type="entry name" value="LRR_8"/>
    <property type="match status" value="3"/>
</dbReference>
<organism evidence="16 17">
    <name type="scientific">Esox lucius</name>
    <name type="common">Northern pike</name>
    <dbReference type="NCBI Taxonomy" id="8010"/>
    <lineage>
        <taxon>Eukaryota</taxon>
        <taxon>Metazoa</taxon>
        <taxon>Chordata</taxon>
        <taxon>Craniata</taxon>
        <taxon>Vertebrata</taxon>
        <taxon>Euteleostomi</taxon>
        <taxon>Actinopterygii</taxon>
        <taxon>Neopterygii</taxon>
        <taxon>Teleostei</taxon>
        <taxon>Protacanthopterygii</taxon>
        <taxon>Esociformes</taxon>
        <taxon>Esocidae</taxon>
        <taxon>Esox</taxon>
    </lineage>
</organism>
<keyword evidence="4" id="KW-0433">Leucine-rich repeat</keyword>
<evidence type="ECO:0000256" key="5">
    <source>
        <dbReference type="ARBA" id="ARBA00022692"/>
    </source>
</evidence>
<evidence type="ECO:0000313" key="16">
    <source>
        <dbReference type="Ensembl" id="ENSELUP00000050584.2"/>
    </source>
</evidence>
<dbReference type="SMART" id="SM00255">
    <property type="entry name" value="TIR"/>
    <property type="match status" value="1"/>
</dbReference>
<dbReference type="OMA" id="CENDICL"/>
<dbReference type="Pfam" id="PF13516">
    <property type="entry name" value="LRR_6"/>
    <property type="match status" value="1"/>
</dbReference>
<dbReference type="PROSITE" id="PS51450">
    <property type="entry name" value="LRR"/>
    <property type="match status" value="3"/>
</dbReference>
<dbReference type="InterPro" id="IPR035897">
    <property type="entry name" value="Toll_tir_struct_dom_sf"/>
</dbReference>
<evidence type="ECO:0000256" key="8">
    <source>
        <dbReference type="ARBA" id="ARBA00022859"/>
    </source>
</evidence>
<dbReference type="FunFam" id="3.80.10.10:FF:001164">
    <property type="entry name" value="GH01279p"/>
    <property type="match status" value="1"/>
</dbReference>